<dbReference type="SUPFAM" id="SSF56935">
    <property type="entry name" value="Porins"/>
    <property type="match status" value="1"/>
</dbReference>
<gene>
    <name evidence="8" type="ORF">FG476_04740</name>
</gene>
<evidence type="ECO:0000256" key="4">
    <source>
        <dbReference type="ARBA" id="ARBA00022692"/>
    </source>
</evidence>
<evidence type="ECO:0000256" key="3">
    <source>
        <dbReference type="ARBA" id="ARBA00022452"/>
    </source>
</evidence>
<reference evidence="8" key="2">
    <citation type="journal article" date="2020" name="Appl. Environ. Microbiol.">
        <title>Multiple intercontinental introductions associated with the emergence of a plant pathogen in Europe.</title>
        <authorList>
            <person name="Landa B.B."/>
            <person name="Castillo A.I."/>
            <person name="Giampetruzzi A."/>
            <person name="Kahn A."/>
            <person name="Roman-Ecija M."/>
            <person name="Velasco-Amo M.P."/>
            <person name="Navas-Cortes J.A."/>
            <person name="Marco-Noales E."/>
            <person name="Barbe S."/>
            <person name="Moralejo E."/>
            <person name="Coletta-Filho H.D."/>
            <person name="Saldarelli P."/>
            <person name="Saponari M."/>
            <person name="Almeida R.P.P."/>
        </authorList>
    </citation>
    <scope>NUCLEOTIDE SEQUENCE</scope>
    <source>
        <strain evidence="8">XYL1981</strain>
    </source>
</reference>
<keyword evidence="4" id="KW-0812">Transmembrane</keyword>
<comment type="subcellular location">
    <subcellularLocation>
        <location evidence="1">Cell outer membrane</location>
        <topology evidence="1">Multi-pass membrane protein</topology>
    </subcellularLocation>
</comment>
<organism evidence="8 9">
    <name type="scientific">Xylella fastidiosa subsp. multiplex</name>
    <dbReference type="NCBI Taxonomy" id="644357"/>
    <lineage>
        <taxon>Bacteria</taxon>
        <taxon>Pseudomonadati</taxon>
        <taxon>Pseudomonadota</taxon>
        <taxon>Gammaproteobacteria</taxon>
        <taxon>Lysobacterales</taxon>
        <taxon>Lysobacteraceae</taxon>
        <taxon>Xylella</taxon>
    </lineage>
</organism>
<keyword evidence="5" id="KW-0732">Signal</keyword>
<evidence type="ECO:0008006" key="10">
    <source>
        <dbReference type="Google" id="ProtNLM"/>
    </source>
</evidence>
<comment type="caution">
    <text evidence="8">The sequence shown here is derived from an EMBL/GenBank/DDBJ whole genome shotgun (WGS) entry which is preliminary data.</text>
</comment>
<reference evidence="8" key="1">
    <citation type="submission" date="2019-05" db="EMBL/GenBank/DDBJ databases">
        <authorList>
            <person name="Castillo A."/>
            <person name="Giampetruzzi A."/>
            <person name="Landa B."/>
            <person name="Saponari M."/>
            <person name="Almeida R.P.P."/>
            <person name="Moralejo E."/>
            <person name="Marco-Noales E."/>
            <person name="Velasco-Amo M.P."/>
            <person name="Roman-Ecija M."/>
            <person name="Navarro I."/>
            <person name="Monterde A."/>
            <person name="Barbe S."/>
        </authorList>
    </citation>
    <scope>NUCLEOTIDE SEQUENCE</scope>
    <source>
        <strain evidence="8">XYL1981</strain>
    </source>
</reference>
<protein>
    <recommendedName>
        <fullName evidence="10">Long-chain fatty acid transport protein</fullName>
    </recommendedName>
</protein>
<evidence type="ECO:0000313" key="9">
    <source>
        <dbReference type="Proteomes" id="UP000474061"/>
    </source>
</evidence>
<evidence type="ECO:0000256" key="5">
    <source>
        <dbReference type="ARBA" id="ARBA00022729"/>
    </source>
</evidence>
<dbReference type="Pfam" id="PF03349">
    <property type="entry name" value="Toluene_X"/>
    <property type="match status" value="1"/>
</dbReference>
<dbReference type="GO" id="GO:0015483">
    <property type="term" value="F:long-chain fatty acid transporting porin activity"/>
    <property type="evidence" value="ECO:0007669"/>
    <property type="project" value="TreeGrafter"/>
</dbReference>
<keyword evidence="6" id="KW-0472">Membrane</keyword>
<evidence type="ECO:0000256" key="7">
    <source>
        <dbReference type="ARBA" id="ARBA00023237"/>
    </source>
</evidence>
<name>A0A9Q4MIE2_XYLFS</name>
<dbReference type="AlphaFoldDB" id="A0A9Q4MIE2"/>
<dbReference type="EMBL" id="VDCJ01000338">
    <property type="protein sequence ID" value="MRU23400.1"/>
    <property type="molecule type" value="Genomic_DNA"/>
</dbReference>
<accession>A0A9Q4MIE2</accession>
<evidence type="ECO:0000256" key="1">
    <source>
        <dbReference type="ARBA" id="ARBA00004571"/>
    </source>
</evidence>
<evidence type="ECO:0000256" key="2">
    <source>
        <dbReference type="ARBA" id="ARBA00008163"/>
    </source>
</evidence>
<keyword evidence="3" id="KW-1134">Transmembrane beta strand</keyword>
<proteinExistence type="inferred from homology"/>
<dbReference type="Proteomes" id="UP000474061">
    <property type="component" value="Unassembled WGS sequence"/>
</dbReference>
<dbReference type="Gene3D" id="2.40.160.60">
    <property type="entry name" value="Outer membrane protein transport protein (OMPP1/FadL/TodX)"/>
    <property type="match status" value="1"/>
</dbReference>
<evidence type="ECO:0000313" key="8">
    <source>
        <dbReference type="EMBL" id="MRU23400.1"/>
    </source>
</evidence>
<comment type="similarity">
    <text evidence="2">Belongs to the OmpP1/FadL family.</text>
</comment>
<sequence length="288" mass="30679">MIRRVFTVVNVTALMLSITGVLYIGNAHAAAFQLKENSAKALGRSFAGAASAQDDDAIIVNNPASMRQLDGRQFQADLSTVRFSAEYRGNPGIYRNGNSIGGGNGGDAGMVVLLPDSYFHMPLGDNNMHLGAALNVPFGSSTKYDRNWTGRYQGINNKLQAIDLGIAVSYDVNPYVSFGGAVFAERLNVDLSNAIDFGSILNARRVPSFSPGSADGYSHIESHDTSMGFTLGGCSVPMKRPIKTHIGFSYRSEVEHNANNGNAHFTVPENAAAVLVVAAPGTFINTKI</sequence>
<keyword evidence="7" id="KW-0998">Cell outer membrane</keyword>
<evidence type="ECO:0000256" key="6">
    <source>
        <dbReference type="ARBA" id="ARBA00023136"/>
    </source>
</evidence>
<dbReference type="InterPro" id="IPR005017">
    <property type="entry name" value="OMPP1/FadL/TodX"/>
</dbReference>
<dbReference type="PANTHER" id="PTHR35093">
    <property type="entry name" value="OUTER MEMBRANE PROTEIN NMB0088-RELATED"/>
    <property type="match status" value="1"/>
</dbReference>
<dbReference type="PANTHER" id="PTHR35093:SF3">
    <property type="entry name" value="LONG-CHAIN FATTY ACID TRANSPORT PROTEIN"/>
    <property type="match status" value="1"/>
</dbReference>
<dbReference type="GO" id="GO:0009279">
    <property type="term" value="C:cell outer membrane"/>
    <property type="evidence" value="ECO:0007669"/>
    <property type="project" value="UniProtKB-SubCell"/>
</dbReference>